<dbReference type="GO" id="GO:0006508">
    <property type="term" value="P:proteolysis"/>
    <property type="evidence" value="ECO:0000318"/>
    <property type="project" value="GO_Central"/>
</dbReference>
<comment type="function">
    <text evidence="2">May be involved in vacuolar sorting and osmoregulation.</text>
</comment>
<evidence type="ECO:0000256" key="8">
    <source>
        <dbReference type="ARBA" id="ARBA00022670"/>
    </source>
</evidence>
<dbReference type="InParanoid" id="A0A2K1ZBC7"/>
<keyword evidence="8" id="KW-0645">Protease</keyword>
<evidence type="ECO:0000256" key="14">
    <source>
        <dbReference type="ARBA" id="ARBA00022989"/>
    </source>
</evidence>
<evidence type="ECO:0000256" key="13">
    <source>
        <dbReference type="ARBA" id="ARBA00022833"/>
    </source>
</evidence>
<evidence type="ECO:0000256" key="17">
    <source>
        <dbReference type="ARBA" id="ARBA00023180"/>
    </source>
</evidence>
<dbReference type="ExpressionAtlas" id="A0A2K1ZBC7">
    <property type="expression patterns" value="baseline and differential"/>
</dbReference>
<evidence type="ECO:0000256" key="2">
    <source>
        <dbReference type="ARBA" id="ARBA00003273"/>
    </source>
</evidence>
<dbReference type="AlphaFoldDB" id="A0A2K1ZBC7"/>
<dbReference type="GO" id="GO:0046872">
    <property type="term" value="F:metal ion binding"/>
    <property type="evidence" value="ECO:0007669"/>
    <property type="project" value="UniProtKB-KW"/>
</dbReference>
<keyword evidence="11" id="KW-0378">Hydrolase</keyword>
<evidence type="ECO:0000256" key="10">
    <source>
        <dbReference type="ARBA" id="ARBA00022723"/>
    </source>
</evidence>
<dbReference type="Gene3D" id="3.40.630.10">
    <property type="entry name" value="Zn peptidases"/>
    <property type="match status" value="1"/>
</dbReference>
<evidence type="ECO:0000256" key="16">
    <source>
        <dbReference type="ARBA" id="ARBA00023136"/>
    </source>
</evidence>
<proteinExistence type="inferred from homology"/>
<comment type="subcellular location">
    <subcellularLocation>
        <location evidence="4">Endoplasmic reticulum membrane</location>
        <topology evidence="4">Multi-pass membrane protein</topology>
    </subcellularLocation>
    <subcellularLocation>
        <location evidence="3">Vacuole membrane</location>
        <topology evidence="3">Multi-pass membrane protein</topology>
    </subcellularLocation>
</comment>
<dbReference type="GO" id="GO:0005789">
    <property type="term" value="C:endoplasmic reticulum membrane"/>
    <property type="evidence" value="ECO:0007669"/>
    <property type="project" value="UniProtKB-SubCell"/>
</dbReference>
<protein>
    <recommendedName>
        <fullName evidence="6">Vacuolar membrane protease</fullName>
    </recommendedName>
    <alternativeName>
        <fullName evidence="18">FXNA-related family protease 1</fullName>
    </alternativeName>
</protein>
<comment type="similarity">
    <text evidence="5">Belongs to the peptidase M28 family.</text>
</comment>
<dbReference type="Pfam" id="PF04389">
    <property type="entry name" value="Peptidase_M28"/>
    <property type="match status" value="1"/>
</dbReference>
<evidence type="ECO:0000256" key="11">
    <source>
        <dbReference type="ARBA" id="ARBA00022801"/>
    </source>
</evidence>
<evidence type="ECO:0000256" key="15">
    <source>
        <dbReference type="ARBA" id="ARBA00023049"/>
    </source>
</evidence>
<dbReference type="PANTHER" id="PTHR12147">
    <property type="entry name" value="METALLOPEPTIDASE M28 FAMILY MEMBER"/>
    <property type="match status" value="1"/>
</dbReference>
<dbReference type="GO" id="GO:0005774">
    <property type="term" value="C:vacuolar membrane"/>
    <property type="evidence" value="ECO:0007669"/>
    <property type="project" value="UniProtKB-SubCell"/>
</dbReference>
<dbReference type="FunCoup" id="A0A2K1ZBC7">
    <property type="interactions" value="786"/>
</dbReference>
<keyword evidence="10" id="KW-0479">Metal-binding</keyword>
<gene>
    <name evidence="19" type="ORF">POPTR_008G039901v4</name>
</gene>
<dbReference type="STRING" id="3694.A0A2K1ZBC7"/>
<sequence>MHLWPTMRIRESFKISYLKKYDWNLQRMNSEKKRQSQEANDNSNQQRLLDDAGENSTNQQKPANNSKAVLICREILMVITCCYCCFCFGGKVLIFLPFLVYLVCVCVLRARVWIVVCLSGFLFIYELNLWGLILRITSLLLCDSLELKFEDLSVPLIYSMRY</sequence>
<dbReference type="InterPro" id="IPR048024">
    <property type="entry name" value="Fxna-like_M28_dom"/>
</dbReference>
<keyword evidence="12" id="KW-0256">Endoplasmic reticulum</keyword>
<keyword evidence="15" id="KW-0482">Metalloprotease</keyword>
<dbReference type="SUPFAM" id="SSF53187">
    <property type="entry name" value="Zn-dependent exopeptidases"/>
    <property type="match status" value="1"/>
</dbReference>
<evidence type="ECO:0000256" key="12">
    <source>
        <dbReference type="ARBA" id="ARBA00022824"/>
    </source>
</evidence>
<evidence type="ECO:0000256" key="6">
    <source>
        <dbReference type="ARBA" id="ARBA00017435"/>
    </source>
</evidence>
<dbReference type="Proteomes" id="UP000006729">
    <property type="component" value="Chromosome 8"/>
</dbReference>
<accession>A0A2K1ZBC7</accession>
<evidence type="ECO:0000256" key="9">
    <source>
        <dbReference type="ARBA" id="ARBA00022692"/>
    </source>
</evidence>
<dbReference type="EMBL" id="CM009297">
    <property type="protein sequence ID" value="PNT22586.2"/>
    <property type="molecule type" value="Genomic_DNA"/>
</dbReference>
<name>A0A2K1ZBC7_POPTR</name>
<evidence type="ECO:0000313" key="19">
    <source>
        <dbReference type="EMBL" id="PNT22586.2"/>
    </source>
</evidence>
<comment type="cofactor">
    <cofactor evidence="1">
        <name>Zn(2+)</name>
        <dbReference type="ChEBI" id="CHEBI:29105"/>
    </cofactor>
</comment>
<keyword evidence="16" id="KW-0472">Membrane</keyword>
<evidence type="ECO:0000256" key="5">
    <source>
        <dbReference type="ARBA" id="ARBA00010918"/>
    </source>
</evidence>
<keyword evidence="14" id="KW-1133">Transmembrane helix</keyword>
<comment type="caution">
    <text evidence="19">The sequence shown here is derived from an EMBL/GenBank/DDBJ whole genome shotgun (WGS) entry which is preliminary data.</text>
</comment>
<dbReference type="FunFam" id="3.40.630.10:FF:000008">
    <property type="entry name" value="Endoplasmic reticulum metallopeptidase 1"/>
    <property type="match status" value="1"/>
</dbReference>
<dbReference type="CDD" id="cd03875">
    <property type="entry name" value="M28_Fxna_like"/>
    <property type="match status" value="1"/>
</dbReference>
<evidence type="ECO:0000313" key="20">
    <source>
        <dbReference type="Proteomes" id="UP000006729"/>
    </source>
</evidence>
<dbReference type="GO" id="GO:0008235">
    <property type="term" value="F:metalloexopeptidase activity"/>
    <property type="evidence" value="ECO:0007669"/>
    <property type="project" value="InterPro"/>
</dbReference>
<evidence type="ECO:0000256" key="7">
    <source>
        <dbReference type="ARBA" id="ARBA00022554"/>
    </source>
</evidence>
<dbReference type="InterPro" id="IPR007484">
    <property type="entry name" value="Peptidase_M28"/>
</dbReference>
<evidence type="ECO:0000256" key="3">
    <source>
        <dbReference type="ARBA" id="ARBA00004128"/>
    </source>
</evidence>
<organism evidence="19 20">
    <name type="scientific">Populus trichocarpa</name>
    <name type="common">Western balsam poplar</name>
    <name type="synonym">Populus balsamifera subsp. trichocarpa</name>
    <dbReference type="NCBI Taxonomy" id="3694"/>
    <lineage>
        <taxon>Eukaryota</taxon>
        <taxon>Viridiplantae</taxon>
        <taxon>Streptophyta</taxon>
        <taxon>Embryophyta</taxon>
        <taxon>Tracheophyta</taxon>
        <taxon>Spermatophyta</taxon>
        <taxon>Magnoliopsida</taxon>
        <taxon>eudicotyledons</taxon>
        <taxon>Gunneridae</taxon>
        <taxon>Pentapetalae</taxon>
        <taxon>rosids</taxon>
        <taxon>fabids</taxon>
        <taxon>Malpighiales</taxon>
        <taxon>Salicaceae</taxon>
        <taxon>Saliceae</taxon>
        <taxon>Populus</taxon>
    </lineage>
</organism>
<keyword evidence="9" id="KW-0812">Transmembrane</keyword>
<keyword evidence="17" id="KW-0325">Glycoprotein</keyword>
<keyword evidence="13" id="KW-0862">Zinc</keyword>
<evidence type="ECO:0000256" key="1">
    <source>
        <dbReference type="ARBA" id="ARBA00001947"/>
    </source>
</evidence>
<reference evidence="19 20" key="1">
    <citation type="journal article" date="2006" name="Science">
        <title>The genome of black cottonwood, Populus trichocarpa (Torr. &amp; Gray).</title>
        <authorList>
            <person name="Tuskan G.A."/>
            <person name="Difazio S."/>
            <person name="Jansson S."/>
            <person name="Bohlmann J."/>
            <person name="Grigoriev I."/>
            <person name="Hellsten U."/>
            <person name="Putnam N."/>
            <person name="Ralph S."/>
            <person name="Rombauts S."/>
            <person name="Salamov A."/>
            <person name="Schein J."/>
            <person name="Sterck L."/>
            <person name="Aerts A."/>
            <person name="Bhalerao R.R."/>
            <person name="Bhalerao R.P."/>
            <person name="Blaudez D."/>
            <person name="Boerjan W."/>
            <person name="Brun A."/>
            <person name="Brunner A."/>
            <person name="Busov V."/>
            <person name="Campbell M."/>
            <person name="Carlson J."/>
            <person name="Chalot M."/>
            <person name="Chapman J."/>
            <person name="Chen G.L."/>
            <person name="Cooper D."/>
            <person name="Coutinho P.M."/>
            <person name="Couturier J."/>
            <person name="Covert S."/>
            <person name="Cronk Q."/>
            <person name="Cunningham R."/>
            <person name="Davis J."/>
            <person name="Degroeve S."/>
            <person name="Dejardin A."/>
            <person name="Depamphilis C."/>
            <person name="Detter J."/>
            <person name="Dirks B."/>
            <person name="Dubchak I."/>
            <person name="Duplessis S."/>
            <person name="Ehlting J."/>
            <person name="Ellis B."/>
            <person name="Gendler K."/>
            <person name="Goodstein D."/>
            <person name="Gribskov M."/>
            <person name="Grimwood J."/>
            <person name="Groover A."/>
            <person name="Gunter L."/>
            <person name="Hamberger B."/>
            <person name="Heinze B."/>
            <person name="Helariutta Y."/>
            <person name="Henrissat B."/>
            <person name="Holligan D."/>
            <person name="Holt R."/>
            <person name="Huang W."/>
            <person name="Islam-Faridi N."/>
            <person name="Jones S."/>
            <person name="Jones-Rhoades M."/>
            <person name="Jorgensen R."/>
            <person name="Joshi C."/>
            <person name="Kangasjarvi J."/>
            <person name="Karlsson J."/>
            <person name="Kelleher C."/>
            <person name="Kirkpatrick R."/>
            <person name="Kirst M."/>
            <person name="Kohler A."/>
            <person name="Kalluri U."/>
            <person name="Larimer F."/>
            <person name="Leebens-Mack J."/>
            <person name="Leple J.C."/>
            <person name="Locascio P."/>
            <person name="Lou Y."/>
            <person name="Lucas S."/>
            <person name="Martin F."/>
            <person name="Montanini B."/>
            <person name="Napoli C."/>
            <person name="Nelson D.R."/>
            <person name="Nelson C."/>
            <person name="Nieminen K."/>
            <person name="Nilsson O."/>
            <person name="Pereda V."/>
            <person name="Peter G."/>
            <person name="Philippe R."/>
            <person name="Pilate G."/>
            <person name="Poliakov A."/>
            <person name="Razumovskaya J."/>
            <person name="Richardson P."/>
            <person name="Rinaldi C."/>
            <person name="Ritland K."/>
            <person name="Rouze P."/>
            <person name="Ryaboy D."/>
            <person name="Schmutz J."/>
            <person name="Schrader J."/>
            <person name="Segerman B."/>
            <person name="Shin H."/>
            <person name="Siddiqui A."/>
            <person name="Sterky F."/>
            <person name="Terry A."/>
            <person name="Tsai C.J."/>
            <person name="Uberbacher E."/>
            <person name="Unneberg P."/>
            <person name="Vahala J."/>
            <person name="Wall K."/>
            <person name="Wessler S."/>
            <person name="Yang G."/>
            <person name="Yin T."/>
            <person name="Douglas C."/>
            <person name="Marra M."/>
            <person name="Sandberg G."/>
            <person name="Van de Peer Y."/>
            <person name="Rokhsar D."/>
        </authorList>
    </citation>
    <scope>NUCLEOTIDE SEQUENCE [LARGE SCALE GENOMIC DNA]</scope>
    <source>
        <strain evidence="20">cv. Nisqually</strain>
    </source>
</reference>
<dbReference type="InterPro" id="IPR045175">
    <property type="entry name" value="M28_fam"/>
</dbReference>
<dbReference type="PANTHER" id="PTHR12147:SF58">
    <property type="entry name" value="VACUOLAR MEMBRANE PROTEASE"/>
    <property type="match status" value="1"/>
</dbReference>
<evidence type="ECO:0000256" key="18">
    <source>
        <dbReference type="ARBA" id="ARBA00031512"/>
    </source>
</evidence>
<keyword evidence="20" id="KW-1185">Reference proteome</keyword>
<evidence type="ECO:0000256" key="4">
    <source>
        <dbReference type="ARBA" id="ARBA00004477"/>
    </source>
</evidence>
<keyword evidence="7" id="KW-0926">Vacuole</keyword>